<dbReference type="SMART" id="SM00100">
    <property type="entry name" value="cNMP"/>
    <property type="match status" value="1"/>
</dbReference>
<dbReference type="RefSeq" id="WP_129255304.1">
    <property type="nucleotide sequence ID" value="NZ_SAXA01000014.1"/>
</dbReference>
<gene>
    <name evidence="2" type="ORF">EO244_13955</name>
</gene>
<reference evidence="2 3" key="1">
    <citation type="submission" date="2019-01" db="EMBL/GenBank/DDBJ databases">
        <title>Ancylomarina salipaludis sp. nov., isolated from a salt marsh.</title>
        <authorList>
            <person name="Yoon J.-H."/>
        </authorList>
    </citation>
    <scope>NUCLEOTIDE SEQUENCE [LARGE SCALE GENOMIC DNA]</scope>
    <source>
        <strain evidence="2 3">SHSM-M15</strain>
    </source>
</reference>
<dbReference type="Pfam" id="PF00027">
    <property type="entry name" value="cNMP_binding"/>
    <property type="match status" value="1"/>
</dbReference>
<evidence type="ECO:0000259" key="1">
    <source>
        <dbReference type="PROSITE" id="PS50042"/>
    </source>
</evidence>
<organism evidence="2 3">
    <name type="scientific">Ancylomarina salipaludis</name>
    <dbReference type="NCBI Taxonomy" id="2501299"/>
    <lineage>
        <taxon>Bacteria</taxon>
        <taxon>Pseudomonadati</taxon>
        <taxon>Bacteroidota</taxon>
        <taxon>Bacteroidia</taxon>
        <taxon>Marinilabiliales</taxon>
        <taxon>Marinifilaceae</taxon>
        <taxon>Ancylomarina</taxon>
    </lineage>
</organism>
<dbReference type="CDD" id="cd00038">
    <property type="entry name" value="CAP_ED"/>
    <property type="match status" value="1"/>
</dbReference>
<dbReference type="EMBL" id="SAXA01000014">
    <property type="protein sequence ID" value="RXQ89883.1"/>
    <property type="molecule type" value="Genomic_DNA"/>
</dbReference>
<sequence>MENILFEYYERIFERKLSLDEKVFIKDSSKYESFKKKQLLFSSGDANTRHYIVEKGLLRLYIIDPSGKEFNILFARENQVIGDLSTPLPTSFFLEAIEDSRVLSIDDDQFRKLTDNFSKITETLKRSYIFLQKRFISILSKTAEENYEELIAEYPDLVKRLPQYHISSYLGVTPVFLSQIMAKRAKKK</sequence>
<comment type="caution">
    <text evidence="2">The sequence shown here is derived from an EMBL/GenBank/DDBJ whole genome shotgun (WGS) entry which is preliminary data.</text>
</comment>
<keyword evidence="3" id="KW-1185">Reference proteome</keyword>
<evidence type="ECO:0000313" key="2">
    <source>
        <dbReference type="EMBL" id="RXQ89883.1"/>
    </source>
</evidence>
<dbReference type="Proteomes" id="UP000289703">
    <property type="component" value="Unassembled WGS sequence"/>
</dbReference>
<dbReference type="OrthoDB" id="680421at2"/>
<feature type="domain" description="Cyclic nucleotide-binding" evidence="1">
    <location>
        <begin position="13"/>
        <end position="113"/>
    </location>
</feature>
<dbReference type="InterPro" id="IPR014710">
    <property type="entry name" value="RmlC-like_jellyroll"/>
</dbReference>
<dbReference type="Gene3D" id="2.60.120.10">
    <property type="entry name" value="Jelly Rolls"/>
    <property type="match status" value="1"/>
</dbReference>
<dbReference type="AlphaFoldDB" id="A0A4Q1JJ69"/>
<name>A0A4Q1JJ69_9BACT</name>
<evidence type="ECO:0000313" key="3">
    <source>
        <dbReference type="Proteomes" id="UP000289703"/>
    </source>
</evidence>
<dbReference type="InterPro" id="IPR018490">
    <property type="entry name" value="cNMP-bd_dom_sf"/>
</dbReference>
<dbReference type="InterPro" id="IPR000595">
    <property type="entry name" value="cNMP-bd_dom"/>
</dbReference>
<dbReference type="SUPFAM" id="SSF51206">
    <property type="entry name" value="cAMP-binding domain-like"/>
    <property type="match status" value="1"/>
</dbReference>
<dbReference type="PROSITE" id="PS50042">
    <property type="entry name" value="CNMP_BINDING_3"/>
    <property type="match status" value="1"/>
</dbReference>
<protein>
    <submittedName>
        <fullName evidence="2">Crp/Fnr family transcriptional regulator</fullName>
    </submittedName>
</protein>
<accession>A0A4Q1JJ69</accession>
<proteinExistence type="predicted"/>